<dbReference type="STRING" id="446469.Sked_25560"/>
<dbReference type="AlphaFoldDB" id="D1BK51"/>
<reference evidence="1 2" key="1">
    <citation type="journal article" date="2009" name="Stand. Genomic Sci.">
        <title>Complete genome sequence of Sanguibacter keddieii type strain (ST-74).</title>
        <authorList>
            <person name="Ivanova N."/>
            <person name="Sikorski J."/>
            <person name="Sims D."/>
            <person name="Brettin T."/>
            <person name="Detter J.C."/>
            <person name="Han C."/>
            <person name="Lapidus A."/>
            <person name="Copeland A."/>
            <person name="Glavina Del Rio T."/>
            <person name="Nolan M."/>
            <person name="Chen F."/>
            <person name="Lucas S."/>
            <person name="Tice H."/>
            <person name="Cheng J.F."/>
            <person name="Bruce D."/>
            <person name="Goodwin L."/>
            <person name="Pitluck S."/>
            <person name="Pati A."/>
            <person name="Mavromatis K."/>
            <person name="Chen A."/>
            <person name="Palaniappan K."/>
            <person name="D'haeseleer P."/>
            <person name="Chain P."/>
            <person name="Bristow J."/>
            <person name="Eisen J.A."/>
            <person name="Markowitz V."/>
            <person name="Hugenholtz P."/>
            <person name="Goker M."/>
            <person name="Pukall R."/>
            <person name="Klenk H.P."/>
            <person name="Kyrpides N.C."/>
        </authorList>
    </citation>
    <scope>NUCLEOTIDE SEQUENCE [LARGE SCALE GENOMIC DNA]</scope>
    <source>
        <strain evidence="2">ATCC 51767 / DSM 10542 / NCFB 3025 / ST-74</strain>
    </source>
</reference>
<name>D1BK51_SANKS</name>
<evidence type="ECO:0000313" key="2">
    <source>
        <dbReference type="Proteomes" id="UP000000322"/>
    </source>
</evidence>
<dbReference type="EMBL" id="CP001819">
    <property type="protein sequence ID" value="ACZ22460.1"/>
    <property type="molecule type" value="Genomic_DNA"/>
</dbReference>
<organism evidence="1 2">
    <name type="scientific">Sanguibacter keddieii (strain ATCC 51767 / DSM 10542 / NCFB 3025 / ST-74)</name>
    <dbReference type="NCBI Taxonomy" id="446469"/>
    <lineage>
        <taxon>Bacteria</taxon>
        <taxon>Bacillati</taxon>
        <taxon>Actinomycetota</taxon>
        <taxon>Actinomycetes</taxon>
        <taxon>Micrococcales</taxon>
        <taxon>Sanguibacteraceae</taxon>
        <taxon>Sanguibacter</taxon>
    </lineage>
</organism>
<proteinExistence type="predicted"/>
<dbReference type="KEGG" id="ske:Sked_25560"/>
<evidence type="ECO:0000313" key="1">
    <source>
        <dbReference type="EMBL" id="ACZ22460.1"/>
    </source>
</evidence>
<dbReference type="Proteomes" id="UP000000322">
    <property type="component" value="Chromosome"/>
</dbReference>
<accession>D1BK51</accession>
<dbReference type="eggNOG" id="ENOG5033AJM">
    <property type="taxonomic scope" value="Bacteria"/>
</dbReference>
<dbReference type="HOGENOM" id="CLU_1601540_0_0_11"/>
<keyword evidence="2" id="KW-1185">Reference proteome</keyword>
<sequence length="166" mass="16768">MKITLPVDEALALAAAKQPLPPFIRSLRCEGSTIVLEVDLRLVPDGGTALRLAAAAVGTVTATAVLTGYAGGVATFEVTAQARSLPAHKLLNHLTGPVNSALARQGLPEGIVEIRKGDGDPVVAVRVQEAVATKVSGVTLTDLAVHDGAVHATASIGSIGTVTLLG</sequence>
<protein>
    <submittedName>
        <fullName evidence="1">Uncharacterized protein</fullName>
    </submittedName>
</protein>
<dbReference type="OrthoDB" id="4824764at2"/>
<dbReference type="RefSeq" id="WP_012867529.1">
    <property type="nucleotide sequence ID" value="NC_013521.1"/>
</dbReference>
<gene>
    <name evidence="1" type="ordered locus">Sked_25560</name>
</gene>